<evidence type="ECO:0008006" key="4">
    <source>
        <dbReference type="Google" id="ProtNLM"/>
    </source>
</evidence>
<feature type="transmembrane region" description="Helical" evidence="1">
    <location>
        <begin position="73"/>
        <end position="89"/>
    </location>
</feature>
<keyword evidence="1" id="KW-0472">Membrane</keyword>
<feature type="transmembrane region" description="Helical" evidence="1">
    <location>
        <begin position="43"/>
        <end position="66"/>
    </location>
</feature>
<keyword evidence="1" id="KW-0812">Transmembrane</keyword>
<keyword evidence="1" id="KW-1133">Transmembrane helix</keyword>
<comment type="caution">
    <text evidence="2">The sequence shown here is derived from an EMBL/GenBank/DDBJ whole genome shotgun (WGS) entry which is preliminary data.</text>
</comment>
<protein>
    <recommendedName>
        <fullName evidence="4">Tryptophan-associated transmembrane protein</fullName>
    </recommendedName>
</protein>
<sequence length="135" mass="13824">MTFPRAALVLLAVAAASVATWFAWLGWETGYRTLPDGIVTGPYSTMQVVAAGATITCVVVAGCLALRCSVKGSIAVVACTTVGFALAWGRNAAASDESGLWVVGLLLLVAGTAVGGSAVAVLTWLVSRRAGQRRR</sequence>
<feature type="transmembrane region" description="Helical" evidence="1">
    <location>
        <begin position="101"/>
        <end position="126"/>
    </location>
</feature>
<dbReference type="Proteomes" id="UP001336020">
    <property type="component" value="Unassembled WGS sequence"/>
</dbReference>
<reference evidence="2 3" key="1">
    <citation type="submission" date="2023-07" db="EMBL/GenBank/DDBJ databases">
        <authorList>
            <person name="Girao M."/>
            <person name="Carvalho M.F."/>
        </authorList>
    </citation>
    <scope>NUCLEOTIDE SEQUENCE [LARGE SCALE GENOMIC DNA]</scope>
    <source>
        <strain evidence="2 3">YIM65754</strain>
    </source>
</reference>
<gene>
    <name evidence="2" type="ORF">Q7514_07945</name>
</gene>
<evidence type="ECO:0000313" key="2">
    <source>
        <dbReference type="EMBL" id="MEE2057460.1"/>
    </source>
</evidence>
<accession>A0ABU7L7E9</accession>
<proteinExistence type="predicted"/>
<evidence type="ECO:0000313" key="3">
    <source>
        <dbReference type="Proteomes" id="UP001336020"/>
    </source>
</evidence>
<keyword evidence="3" id="KW-1185">Reference proteome</keyword>
<dbReference type="EMBL" id="JAUTXY010000003">
    <property type="protein sequence ID" value="MEE2057460.1"/>
    <property type="molecule type" value="Genomic_DNA"/>
</dbReference>
<name>A0ABU7L7E9_9NOCA</name>
<dbReference type="RefSeq" id="WP_330132723.1">
    <property type="nucleotide sequence ID" value="NZ_JAUTXY010000003.1"/>
</dbReference>
<evidence type="ECO:0000256" key="1">
    <source>
        <dbReference type="SAM" id="Phobius"/>
    </source>
</evidence>
<organism evidence="2 3">
    <name type="scientific">Rhodococcus artemisiae</name>
    <dbReference type="NCBI Taxonomy" id="714159"/>
    <lineage>
        <taxon>Bacteria</taxon>
        <taxon>Bacillati</taxon>
        <taxon>Actinomycetota</taxon>
        <taxon>Actinomycetes</taxon>
        <taxon>Mycobacteriales</taxon>
        <taxon>Nocardiaceae</taxon>
        <taxon>Rhodococcus</taxon>
    </lineage>
</organism>